<organism evidence="2 3">
    <name type="scientific">Paratrimastix pyriformis</name>
    <dbReference type="NCBI Taxonomy" id="342808"/>
    <lineage>
        <taxon>Eukaryota</taxon>
        <taxon>Metamonada</taxon>
        <taxon>Preaxostyla</taxon>
        <taxon>Paratrimastigidae</taxon>
        <taxon>Paratrimastix</taxon>
    </lineage>
</organism>
<dbReference type="EMBL" id="JAPMOS010000006">
    <property type="protein sequence ID" value="KAJ4461682.1"/>
    <property type="molecule type" value="Genomic_DNA"/>
</dbReference>
<evidence type="ECO:0000313" key="3">
    <source>
        <dbReference type="Proteomes" id="UP001141327"/>
    </source>
</evidence>
<gene>
    <name evidence="2" type="ORF">PAPYR_1806</name>
</gene>
<evidence type="ECO:0000256" key="1">
    <source>
        <dbReference type="SAM" id="MobiDB-lite"/>
    </source>
</evidence>
<feature type="compositionally biased region" description="Basic residues" evidence="1">
    <location>
        <begin position="115"/>
        <end position="125"/>
    </location>
</feature>
<protein>
    <submittedName>
        <fullName evidence="2">Uncharacterized protein</fullName>
    </submittedName>
</protein>
<reference evidence="2" key="1">
    <citation type="journal article" date="2022" name="bioRxiv">
        <title>Genomics of Preaxostyla Flagellates Illuminates Evolutionary Transitions and the Path Towards Mitochondrial Loss.</title>
        <authorList>
            <person name="Novak L.V.F."/>
            <person name="Treitli S.C."/>
            <person name="Pyrih J."/>
            <person name="Halakuc P."/>
            <person name="Pipaliya S.V."/>
            <person name="Vacek V."/>
            <person name="Brzon O."/>
            <person name="Soukal P."/>
            <person name="Eme L."/>
            <person name="Dacks J.B."/>
            <person name="Karnkowska A."/>
            <person name="Elias M."/>
            <person name="Hampl V."/>
        </authorList>
    </citation>
    <scope>NUCLEOTIDE SEQUENCE</scope>
    <source>
        <strain evidence="2">RCP-MX</strain>
    </source>
</reference>
<accession>A0ABQ8URB7</accession>
<dbReference type="Proteomes" id="UP001141327">
    <property type="component" value="Unassembled WGS sequence"/>
</dbReference>
<proteinExistence type="predicted"/>
<keyword evidence="3" id="KW-1185">Reference proteome</keyword>
<feature type="compositionally biased region" description="Low complexity" evidence="1">
    <location>
        <begin position="96"/>
        <end position="109"/>
    </location>
</feature>
<feature type="compositionally biased region" description="Basic and acidic residues" evidence="1">
    <location>
        <begin position="23"/>
        <end position="36"/>
    </location>
</feature>
<evidence type="ECO:0000313" key="2">
    <source>
        <dbReference type="EMBL" id="KAJ4461682.1"/>
    </source>
</evidence>
<feature type="region of interest" description="Disordered" evidence="1">
    <location>
        <begin position="66"/>
        <end position="125"/>
    </location>
</feature>
<sequence length="125" mass="13000">MFKSTVFLNESDGEEEGVLVEPLDSRPPPRPEHISLEDLAVAKQTDLPQPQPAASPQVQAALEQAIGEPCPTFLGSDDPAPSSRHPDEPPTEDGIAPGAGAASPAVSPAQDPAKGGRRKGFLGLF</sequence>
<name>A0ABQ8URB7_9EUKA</name>
<feature type="region of interest" description="Disordered" evidence="1">
    <location>
        <begin position="1"/>
        <end position="36"/>
    </location>
</feature>
<comment type="caution">
    <text evidence="2">The sequence shown here is derived from an EMBL/GenBank/DDBJ whole genome shotgun (WGS) entry which is preliminary data.</text>
</comment>